<keyword evidence="2" id="KW-1185">Reference proteome</keyword>
<organism evidence="1 2">
    <name type="scientific">Dictyobacter vulcani</name>
    <dbReference type="NCBI Taxonomy" id="2607529"/>
    <lineage>
        <taxon>Bacteria</taxon>
        <taxon>Bacillati</taxon>
        <taxon>Chloroflexota</taxon>
        <taxon>Ktedonobacteria</taxon>
        <taxon>Ktedonobacterales</taxon>
        <taxon>Dictyobacteraceae</taxon>
        <taxon>Dictyobacter</taxon>
    </lineage>
</organism>
<dbReference type="RefSeq" id="WP_151758057.1">
    <property type="nucleotide sequence ID" value="NZ_BKZW01000002.1"/>
</dbReference>
<dbReference type="AlphaFoldDB" id="A0A5J4KYR2"/>
<accession>A0A5J4KYR2</accession>
<protein>
    <submittedName>
        <fullName evidence="1">Uncharacterized protein</fullName>
    </submittedName>
</protein>
<evidence type="ECO:0000313" key="2">
    <source>
        <dbReference type="Proteomes" id="UP000326912"/>
    </source>
</evidence>
<dbReference type="EMBL" id="BKZW01000002">
    <property type="protein sequence ID" value="GER90296.1"/>
    <property type="molecule type" value="Genomic_DNA"/>
</dbReference>
<comment type="caution">
    <text evidence="1">The sequence shown here is derived from an EMBL/GenBank/DDBJ whole genome shotgun (WGS) entry which is preliminary data.</text>
</comment>
<gene>
    <name evidence="1" type="ORF">KDW_44580</name>
</gene>
<name>A0A5J4KYR2_9CHLR</name>
<dbReference type="Proteomes" id="UP000326912">
    <property type="component" value="Unassembled WGS sequence"/>
</dbReference>
<sequence length="65" mass="7211">MSQIDGLDESLKVVQSSLQTLINLRMSELAAQQIDTPNREAIRDFVLVGSQLDRLAHDISGMSRV</sequence>
<reference evidence="1 2" key="1">
    <citation type="submission" date="2019-10" db="EMBL/GenBank/DDBJ databases">
        <title>Dictyobacter vulcani sp. nov., within the class Ktedonobacteria, isolated from soil of volcanic Mt. Zao.</title>
        <authorList>
            <person name="Zheng Y."/>
            <person name="Wang C.M."/>
            <person name="Sakai Y."/>
            <person name="Abe K."/>
            <person name="Yokota A."/>
            <person name="Yabe S."/>
        </authorList>
    </citation>
    <scope>NUCLEOTIDE SEQUENCE [LARGE SCALE GENOMIC DNA]</scope>
    <source>
        <strain evidence="1 2">W12</strain>
    </source>
</reference>
<evidence type="ECO:0000313" key="1">
    <source>
        <dbReference type="EMBL" id="GER90296.1"/>
    </source>
</evidence>
<proteinExistence type="predicted"/>